<dbReference type="EMBL" id="QFQS01000003">
    <property type="protein sequence ID" value="PZQ96618.1"/>
    <property type="molecule type" value="Genomic_DNA"/>
</dbReference>
<protein>
    <submittedName>
        <fullName evidence="2">Molybdenum cofactor biosysynthesis protein</fullName>
    </submittedName>
</protein>
<organism evidence="2 3">
    <name type="scientific">Cereibacter sphaeroides</name>
    <name type="common">Rhodobacter sphaeroides</name>
    <dbReference type="NCBI Taxonomy" id="1063"/>
    <lineage>
        <taxon>Bacteria</taxon>
        <taxon>Pseudomonadati</taxon>
        <taxon>Pseudomonadota</taxon>
        <taxon>Alphaproteobacteria</taxon>
        <taxon>Rhodobacterales</taxon>
        <taxon>Paracoccaceae</taxon>
        <taxon>Cereibacter</taxon>
    </lineage>
</organism>
<evidence type="ECO:0000313" key="2">
    <source>
        <dbReference type="EMBL" id="PZQ96618.1"/>
    </source>
</evidence>
<dbReference type="SUPFAM" id="SSF50800">
    <property type="entry name" value="PK beta-barrel domain-like"/>
    <property type="match status" value="1"/>
</dbReference>
<dbReference type="Pfam" id="PF03476">
    <property type="entry name" value="MOSC_N"/>
    <property type="match status" value="1"/>
</dbReference>
<sequence length="248" mass="27117">MTLRLAHICRHPIKGHGRKELASVLLSAGQCLPYDRHWAVAHEAAKLTGGWVPCANFARGAKAPKLMAITSTLDESARRVVLSHPELPDLSFRPDDPADLTRFLDWVTPLGPSERAQPRQIVSAGRGMTDSDFPSVSILSLASLRDLSGSMAHDLSIHRWRANLWFDGAEPWAEWDWIGRSFRIGEAELKIEDRITRCRATSADPETGVIDADTLGGLKVGYGHQDFGVYATVTKGGTIAAGDEMVPL</sequence>
<evidence type="ECO:0000313" key="3">
    <source>
        <dbReference type="Proteomes" id="UP000248975"/>
    </source>
</evidence>
<dbReference type="InterPro" id="IPR011037">
    <property type="entry name" value="Pyrv_Knase-like_insert_dom_sf"/>
</dbReference>
<accession>A0A2W5S0X9</accession>
<dbReference type="Pfam" id="PF03473">
    <property type="entry name" value="MOSC"/>
    <property type="match status" value="1"/>
</dbReference>
<evidence type="ECO:0000259" key="1">
    <source>
        <dbReference type="PROSITE" id="PS51340"/>
    </source>
</evidence>
<dbReference type="Gene3D" id="2.40.33.20">
    <property type="entry name" value="PK beta-barrel domain-like"/>
    <property type="match status" value="1"/>
</dbReference>
<dbReference type="Proteomes" id="UP000248975">
    <property type="component" value="Unassembled WGS sequence"/>
</dbReference>
<reference evidence="2 3" key="1">
    <citation type="submission" date="2017-08" db="EMBL/GenBank/DDBJ databases">
        <title>Infants hospitalized years apart are colonized by the same room-sourced microbial strains.</title>
        <authorList>
            <person name="Brooks B."/>
            <person name="Olm M.R."/>
            <person name="Firek B.A."/>
            <person name="Baker R."/>
            <person name="Thomas B.C."/>
            <person name="Morowitz M.J."/>
            <person name="Banfield J.F."/>
        </authorList>
    </citation>
    <scope>NUCLEOTIDE SEQUENCE [LARGE SCALE GENOMIC DNA]</scope>
    <source>
        <strain evidence="2">S2_003_000_R2_11</strain>
    </source>
</reference>
<dbReference type="PROSITE" id="PS51340">
    <property type="entry name" value="MOSC"/>
    <property type="match status" value="1"/>
</dbReference>
<dbReference type="InterPro" id="IPR005302">
    <property type="entry name" value="MoCF_Sase_C"/>
</dbReference>
<gene>
    <name evidence="2" type="ORF">DI533_13510</name>
</gene>
<dbReference type="GO" id="GO:0003824">
    <property type="term" value="F:catalytic activity"/>
    <property type="evidence" value="ECO:0007669"/>
    <property type="project" value="InterPro"/>
</dbReference>
<comment type="caution">
    <text evidence="2">The sequence shown here is derived from an EMBL/GenBank/DDBJ whole genome shotgun (WGS) entry which is preliminary data.</text>
</comment>
<dbReference type="GO" id="GO:0030170">
    <property type="term" value="F:pyridoxal phosphate binding"/>
    <property type="evidence" value="ECO:0007669"/>
    <property type="project" value="InterPro"/>
</dbReference>
<name>A0A2W5S0X9_CERSP</name>
<dbReference type="InterPro" id="IPR005303">
    <property type="entry name" value="MOCOS_middle"/>
</dbReference>
<proteinExistence type="predicted"/>
<dbReference type="AlphaFoldDB" id="A0A2W5S0X9"/>
<feature type="domain" description="MOSC" evidence="1">
    <location>
        <begin position="108"/>
        <end position="248"/>
    </location>
</feature>
<dbReference type="GO" id="GO:0030151">
    <property type="term" value="F:molybdenum ion binding"/>
    <property type="evidence" value="ECO:0007669"/>
    <property type="project" value="InterPro"/>
</dbReference>